<evidence type="ECO:0000313" key="3">
    <source>
        <dbReference type="Proteomes" id="UP000027361"/>
    </source>
</evidence>
<keyword evidence="1" id="KW-0812">Transmembrane</keyword>
<evidence type="ECO:0000313" key="2">
    <source>
        <dbReference type="EMBL" id="KDN52347.1"/>
    </source>
</evidence>
<keyword evidence="3" id="KW-1185">Reference proteome</keyword>
<dbReference type="Proteomes" id="UP000027361">
    <property type="component" value="Unassembled WGS sequence"/>
</dbReference>
<keyword evidence="1" id="KW-0472">Membrane</keyword>
<gene>
    <name evidence="2" type="ORF">K437DRAFT_254327</name>
</gene>
<dbReference type="AlphaFoldDB" id="A0A066WEK6"/>
<evidence type="ECO:0000256" key="1">
    <source>
        <dbReference type="SAM" id="Phobius"/>
    </source>
</evidence>
<dbReference type="InParanoid" id="A0A066WEK6"/>
<sequence length="105" mass="11185">MQTCRTRHLPKRGFGGAIVLLLQNVCLTIVGFHSESPPALRFVGSIYISRVAPTLPGGYSCFPFGCLLAPPFIDNIVTATRTISRTAPTLAPKMDSVPVATAAIE</sequence>
<organism evidence="2 3">
    <name type="scientific">Tilletiaria anomala (strain ATCC 24038 / CBS 436.72 / UBC 951)</name>
    <dbReference type="NCBI Taxonomy" id="1037660"/>
    <lineage>
        <taxon>Eukaryota</taxon>
        <taxon>Fungi</taxon>
        <taxon>Dikarya</taxon>
        <taxon>Basidiomycota</taxon>
        <taxon>Ustilaginomycotina</taxon>
        <taxon>Exobasidiomycetes</taxon>
        <taxon>Georgefischeriales</taxon>
        <taxon>Tilletiariaceae</taxon>
        <taxon>Tilletiaria</taxon>
    </lineage>
</organism>
<dbReference type="EMBL" id="JMSN01000011">
    <property type="protein sequence ID" value="KDN52347.1"/>
    <property type="molecule type" value="Genomic_DNA"/>
</dbReference>
<accession>A0A066WEK6</accession>
<name>A0A066WEK6_TILAU</name>
<reference evidence="2 3" key="1">
    <citation type="submission" date="2014-05" db="EMBL/GenBank/DDBJ databases">
        <title>Draft genome sequence of a rare smut relative, Tilletiaria anomala UBC 951.</title>
        <authorList>
            <consortium name="DOE Joint Genome Institute"/>
            <person name="Toome M."/>
            <person name="Kuo A."/>
            <person name="Henrissat B."/>
            <person name="Lipzen A."/>
            <person name="Tritt A."/>
            <person name="Yoshinaga Y."/>
            <person name="Zane M."/>
            <person name="Barry K."/>
            <person name="Grigoriev I.V."/>
            <person name="Spatafora J.W."/>
            <person name="Aimea M.C."/>
        </authorList>
    </citation>
    <scope>NUCLEOTIDE SEQUENCE [LARGE SCALE GENOMIC DNA]</scope>
    <source>
        <strain evidence="2 3">UBC 951</strain>
    </source>
</reference>
<proteinExistence type="predicted"/>
<dbReference type="HOGENOM" id="CLU_2238471_0_0_1"/>
<dbReference type="GeneID" id="25263832"/>
<keyword evidence="1" id="KW-1133">Transmembrane helix</keyword>
<comment type="caution">
    <text evidence="2">The sequence shown here is derived from an EMBL/GenBank/DDBJ whole genome shotgun (WGS) entry which is preliminary data.</text>
</comment>
<feature type="transmembrane region" description="Helical" evidence="1">
    <location>
        <begin position="12"/>
        <end position="32"/>
    </location>
</feature>
<protein>
    <submittedName>
        <fullName evidence="2">Uncharacterized protein</fullName>
    </submittedName>
</protein>
<dbReference type="RefSeq" id="XP_013245196.1">
    <property type="nucleotide sequence ID" value="XM_013389742.1"/>
</dbReference>